<name>A0A2M4D9H0_ANODA</name>
<evidence type="ECO:0000313" key="1">
    <source>
        <dbReference type="EMBL" id="MBW74199.1"/>
    </source>
</evidence>
<accession>A0A2M4D9H0</accession>
<proteinExistence type="predicted"/>
<dbReference type="EMBL" id="GGFL01010021">
    <property type="protein sequence ID" value="MBW74199.1"/>
    <property type="molecule type" value="Transcribed_RNA"/>
</dbReference>
<protein>
    <submittedName>
        <fullName evidence="1">Putative secreted protein</fullName>
    </submittedName>
</protein>
<dbReference type="AlphaFoldDB" id="A0A2M4D9H0"/>
<reference evidence="1" key="1">
    <citation type="submission" date="2018-01" db="EMBL/GenBank/DDBJ databases">
        <title>An insight into the sialome of Amazonian anophelines.</title>
        <authorList>
            <person name="Ribeiro J.M."/>
            <person name="Scarpassa V."/>
            <person name="Calvo E."/>
        </authorList>
    </citation>
    <scope>NUCLEOTIDE SEQUENCE</scope>
</reference>
<organism evidence="1">
    <name type="scientific">Anopheles darlingi</name>
    <name type="common">Mosquito</name>
    <dbReference type="NCBI Taxonomy" id="43151"/>
    <lineage>
        <taxon>Eukaryota</taxon>
        <taxon>Metazoa</taxon>
        <taxon>Ecdysozoa</taxon>
        <taxon>Arthropoda</taxon>
        <taxon>Hexapoda</taxon>
        <taxon>Insecta</taxon>
        <taxon>Pterygota</taxon>
        <taxon>Neoptera</taxon>
        <taxon>Endopterygota</taxon>
        <taxon>Diptera</taxon>
        <taxon>Nematocera</taxon>
        <taxon>Culicoidea</taxon>
        <taxon>Culicidae</taxon>
        <taxon>Anophelinae</taxon>
        <taxon>Anopheles</taxon>
    </lineage>
</organism>
<sequence>MIVPSVPFRIVALLSPGFPSLSSTSALSASSFLVGGMLSSSTHIKLSLINFRPVGHAQEIFGLLALICGAGRHRCEQ</sequence>